<dbReference type="InterPro" id="IPR036291">
    <property type="entry name" value="NAD(P)-bd_dom_sf"/>
</dbReference>
<dbReference type="Gene3D" id="3.40.50.720">
    <property type="entry name" value="NAD(P)-binding Rossmann-like Domain"/>
    <property type="match status" value="1"/>
</dbReference>
<name>A0AAD7AJD4_9AGAR</name>
<comment type="caution">
    <text evidence="1">The sequence shown here is derived from an EMBL/GenBank/DDBJ whole genome shotgun (WGS) entry which is preliminary data.</text>
</comment>
<dbReference type="AlphaFoldDB" id="A0AAD7AJD4"/>
<dbReference type="EMBL" id="JARIHO010000005">
    <property type="protein sequence ID" value="KAJ7360717.1"/>
    <property type="molecule type" value="Genomic_DNA"/>
</dbReference>
<dbReference type="SUPFAM" id="SSF51735">
    <property type="entry name" value="NAD(P)-binding Rossmann-fold domains"/>
    <property type="match status" value="1"/>
</dbReference>
<proteinExistence type="predicted"/>
<evidence type="ECO:0000313" key="1">
    <source>
        <dbReference type="EMBL" id="KAJ7360717.1"/>
    </source>
</evidence>
<reference evidence="1" key="1">
    <citation type="submission" date="2023-03" db="EMBL/GenBank/DDBJ databases">
        <title>Massive genome expansion in bonnet fungi (Mycena s.s.) driven by repeated elements and novel gene families across ecological guilds.</title>
        <authorList>
            <consortium name="Lawrence Berkeley National Laboratory"/>
            <person name="Harder C.B."/>
            <person name="Miyauchi S."/>
            <person name="Viragh M."/>
            <person name="Kuo A."/>
            <person name="Thoen E."/>
            <person name="Andreopoulos B."/>
            <person name="Lu D."/>
            <person name="Skrede I."/>
            <person name="Drula E."/>
            <person name="Henrissat B."/>
            <person name="Morin E."/>
            <person name="Kohler A."/>
            <person name="Barry K."/>
            <person name="LaButti K."/>
            <person name="Morin E."/>
            <person name="Salamov A."/>
            <person name="Lipzen A."/>
            <person name="Mereny Z."/>
            <person name="Hegedus B."/>
            <person name="Baldrian P."/>
            <person name="Stursova M."/>
            <person name="Weitz H."/>
            <person name="Taylor A."/>
            <person name="Grigoriev I.V."/>
            <person name="Nagy L.G."/>
            <person name="Martin F."/>
            <person name="Kauserud H."/>
        </authorList>
    </citation>
    <scope>NUCLEOTIDE SEQUENCE</scope>
    <source>
        <strain evidence="1">CBHHK002</strain>
    </source>
</reference>
<accession>A0AAD7AJD4</accession>
<dbReference type="Proteomes" id="UP001218218">
    <property type="component" value="Unassembled WGS sequence"/>
</dbReference>
<keyword evidence="2" id="KW-1185">Reference proteome</keyword>
<protein>
    <submittedName>
        <fullName evidence="1">Uncharacterized protein</fullName>
    </submittedName>
</protein>
<sequence>MPVPFSAAYNTSKAALHSFCDMTRVELAPFNVDSEILTKSNISCGETLPSDSFFKGMEDLYQEKRSVSASSLPLNLFD</sequence>
<evidence type="ECO:0000313" key="2">
    <source>
        <dbReference type="Proteomes" id="UP001218218"/>
    </source>
</evidence>
<gene>
    <name evidence="1" type="ORF">DFH08DRAFT_951375</name>
</gene>
<organism evidence="1 2">
    <name type="scientific">Mycena albidolilacea</name>
    <dbReference type="NCBI Taxonomy" id="1033008"/>
    <lineage>
        <taxon>Eukaryota</taxon>
        <taxon>Fungi</taxon>
        <taxon>Dikarya</taxon>
        <taxon>Basidiomycota</taxon>
        <taxon>Agaricomycotina</taxon>
        <taxon>Agaricomycetes</taxon>
        <taxon>Agaricomycetidae</taxon>
        <taxon>Agaricales</taxon>
        <taxon>Marasmiineae</taxon>
        <taxon>Mycenaceae</taxon>
        <taxon>Mycena</taxon>
    </lineage>
</organism>